<accession>H3NKA7</accession>
<proteinExistence type="inferred from homology"/>
<keyword evidence="3" id="KW-0540">Nuclease</keyword>
<evidence type="ECO:0000259" key="8">
    <source>
        <dbReference type="Pfam" id="PF10141"/>
    </source>
</evidence>
<organism evidence="10 11">
    <name type="scientific">Facklamia languida CCUG 37842</name>
    <dbReference type="NCBI Taxonomy" id="883113"/>
    <lineage>
        <taxon>Bacteria</taxon>
        <taxon>Bacillati</taxon>
        <taxon>Bacillota</taxon>
        <taxon>Bacilli</taxon>
        <taxon>Lactobacillales</taxon>
        <taxon>Aerococcaceae</taxon>
        <taxon>Facklamia</taxon>
    </lineage>
</organism>
<keyword evidence="11" id="KW-1185">Reference proteome</keyword>
<dbReference type="InterPro" id="IPR041122">
    <property type="entry name" value="RecJ_OB"/>
</dbReference>
<dbReference type="InterPro" id="IPR038763">
    <property type="entry name" value="DHH_sf"/>
</dbReference>
<dbReference type="Gene3D" id="3.10.310.30">
    <property type="match status" value="1"/>
</dbReference>
<evidence type="ECO:0000259" key="9">
    <source>
        <dbReference type="Pfam" id="PF17768"/>
    </source>
</evidence>
<dbReference type="GO" id="GO:0008409">
    <property type="term" value="F:5'-3' exonuclease activity"/>
    <property type="evidence" value="ECO:0007669"/>
    <property type="project" value="InterPro"/>
</dbReference>
<dbReference type="Pfam" id="PF01368">
    <property type="entry name" value="DHH"/>
    <property type="match status" value="1"/>
</dbReference>
<feature type="domain" description="DDH" evidence="6">
    <location>
        <begin position="86"/>
        <end position="229"/>
    </location>
</feature>
<dbReference type="InterPro" id="IPR051673">
    <property type="entry name" value="SSDNA_exonuclease_RecJ"/>
</dbReference>
<reference evidence="10 11" key="1">
    <citation type="submission" date="2012-01" db="EMBL/GenBank/DDBJ databases">
        <title>The Genome Sequence of Facklamia languida CCUG 37842.</title>
        <authorList>
            <consortium name="The Broad Institute Genome Sequencing Platform"/>
            <person name="Earl A."/>
            <person name="Ward D."/>
            <person name="Feldgarden M."/>
            <person name="Gevers D."/>
            <person name="Huys G."/>
            <person name="Young S.K."/>
            <person name="Zeng Q."/>
            <person name="Gargeya S."/>
            <person name="Fitzgerald M."/>
            <person name="Haas B."/>
            <person name="Abouelleil A."/>
            <person name="Alvarado L."/>
            <person name="Arachchi H.M."/>
            <person name="Berlin A."/>
            <person name="Chapman S.B."/>
            <person name="Gearin G."/>
            <person name="Goldberg J."/>
            <person name="Griggs A."/>
            <person name="Gujja S."/>
            <person name="Hansen M."/>
            <person name="Heiman D."/>
            <person name="Howarth C."/>
            <person name="Larimer J."/>
            <person name="Lui A."/>
            <person name="MacDonald P.J.P."/>
            <person name="McCowen C."/>
            <person name="Montmayeur A."/>
            <person name="Murphy C."/>
            <person name="Neiman D."/>
            <person name="Pearson M."/>
            <person name="Priest M."/>
            <person name="Roberts A."/>
            <person name="Saif S."/>
            <person name="Shea T."/>
            <person name="Sisk P."/>
            <person name="Stolte C."/>
            <person name="Sykes S."/>
            <person name="Wortman J."/>
            <person name="Nusbaum C."/>
            <person name="Birren B."/>
        </authorList>
    </citation>
    <scope>NUCLEOTIDE SEQUENCE [LARGE SCALE GENOMIC DNA]</scope>
    <source>
        <strain evidence="10 11">CCUG 37842</strain>
    </source>
</reference>
<dbReference type="OrthoDB" id="9809852at2"/>
<dbReference type="InterPro" id="IPR001667">
    <property type="entry name" value="DDH_dom"/>
</dbReference>
<dbReference type="Pfam" id="PF10141">
    <property type="entry name" value="ssDNA-exonuc_C"/>
    <property type="match status" value="1"/>
</dbReference>
<dbReference type="HOGENOM" id="CLU_009736_4_1_9"/>
<feature type="domain" description="RecJ OB" evidence="9">
    <location>
        <begin position="456"/>
        <end position="563"/>
    </location>
</feature>
<dbReference type="GO" id="GO:0006310">
    <property type="term" value="P:DNA recombination"/>
    <property type="evidence" value="ECO:0007669"/>
    <property type="project" value="InterPro"/>
</dbReference>
<evidence type="ECO:0000256" key="4">
    <source>
        <dbReference type="ARBA" id="ARBA00022801"/>
    </source>
</evidence>
<evidence type="ECO:0000259" key="7">
    <source>
        <dbReference type="Pfam" id="PF02272"/>
    </source>
</evidence>
<dbReference type="Proteomes" id="UP000006190">
    <property type="component" value="Unassembled WGS sequence"/>
</dbReference>
<evidence type="ECO:0000259" key="6">
    <source>
        <dbReference type="Pfam" id="PF01368"/>
    </source>
</evidence>
<dbReference type="Pfam" id="PF02272">
    <property type="entry name" value="DHHA1"/>
    <property type="match status" value="1"/>
</dbReference>
<evidence type="ECO:0000313" key="10">
    <source>
        <dbReference type="EMBL" id="EHR36624.1"/>
    </source>
</evidence>
<dbReference type="RefSeq" id="WP_006309501.1">
    <property type="nucleotide sequence ID" value="NZ_JH601133.1"/>
</dbReference>
<evidence type="ECO:0000256" key="2">
    <source>
        <dbReference type="ARBA" id="ARBA00019841"/>
    </source>
</evidence>
<dbReference type="STRING" id="883113.HMPREF9708_01296"/>
<feature type="domain" description="Single-stranded-DNA-specific exonuclease RecJ C-terminal" evidence="8">
    <location>
        <begin position="570"/>
        <end position="769"/>
    </location>
</feature>
<name>H3NKA7_9LACT</name>
<dbReference type="InterPro" id="IPR003156">
    <property type="entry name" value="DHHA1_dom"/>
</dbReference>
<protein>
    <recommendedName>
        <fullName evidence="2">Single-stranded-DNA-specific exonuclease RecJ</fullName>
    </recommendedName>
</protein>
<dbReference type="EMBL" id="AGEG01000014">
    <property type="protein sequence ID" value="EHR36624.1"/>
    <property type="molecule type" value="Genomic_DNA"/>
</dbReference>
<comment type="caution">
    <text evidence="10">The sequence shown here is derived from an EMBL/GenBank/DDBJ whole genome shotgun (WGS) entry which is preliminary data.</text>
</comment>
<dbReference type="eggNOG" id="COG0608">
    <property type="taxonomic scope" value="Bacteria"/>
</dbReference>
<evidence type="ECO:0000256" key="1">
    <source>
        <dbReference type="ARBA" id="ARBA00005915"/>
    </source>
</evidence>
<comment type="similarity">
    <text evidence="1">Belongs to the RecJ family.</text>
</comment>
<dbReference type="Gene3D" id="3.90.1640.30">
    <property type="match status" value="1"/>
</dbReference>
<dbReference type="GO" id="GO:0006281">
    <property type="term" value="P:DNA repair"/>
    <property type="evidence" value="ECO:0007669"/>
    <property type="project" value="InterPro"/>
</dbReference>
<dbReference type="PANTHER" id="PTHR30255:SF2">
    <property type="entry name" value="SINGLE-STRANDED-DNA-SPECIFIC EXONUCLEASE RECJ"/>
    <property type="match status" value="1"/>
</dbReference>
<dbReference type="PANTHER" id="PTHR30255">
    <property type="entry name" value="SINGLE-STRANDED-DNA-SPECIFIC EXONUCLEASE RECJ"/>
    <property type="match status" value="1"/>
</dbReference>
<dbReference type="SUPFAM" id="SSF64182">
    <property type="entry name" value="DHH phosphoesterases"/>
    <property type="match status" value="1"/>
</dbReference>
<feature type="domain" description="DHHA1" evidence="7">
    <location>
        <begin position="347"/>
        <end position="442"/>
    </location>
</feature>
<dbReference type="InterPro" id="IPR018779">
    <property type="entry name" value="RecJ_C"/>
</dbReference>
<evidence type="ECO:0000256" key="3">
    <source>
        <dbReference type="ARBA" id="ARBA00022722"/>
    </source>
</evidence>
<dbReference type="Pfam" id="PF17768">
    <property type="entry name" value="RecJ_OB"/>
    <property type="match status" value="1"/>
</dbReference>
<sequence length="777" mass="87050">MKLAKYQWDLPEVEDLNTKIDQLKKAGVTYSPAFLRLCLARGLKTDQAIQAACSSQPTLFHDPALLYDMDRAVERIHHAIGECEPILIYGDYDADGITSTLIVKEAIEALGGEVNYYLPDRFQDGYGPNLDRYREWIDQGIQLIITVDNGVAGHEAIAYAQDRGVDVIVTDHHEIQASLPAAYAIIHPRHPQGNYPFGELAGAGVALKLAIALLDELPAEAIELAAIGTVADMVSVVDENRTIIQTGIRMLAQTSRIGLKQLLDQEQVTQEALSTETIGFIIGPRLNALGRLGDASPGLEWLSSHDPSHAKDYLDQMNAANQKRQALVNQILKEVEDQVANQTERPNIIIASGENWHPGVLGIVASRIVDKYQRPTLLFHYDPQKGHYKGSGRSVPAVHLFDWLSSIQSLLLQFGGHSQAAGMTVSEADWPAFKDQLRQLADQAQERINQPPRLKVDLIVQAEEVTPTLFEEIQALGPFGMDNPKPILVLDQAYIQDKRLMGVDKQHVKLILQAGESPGLSAVAFAMADRMQEVQAETRLSIAGQVSLNQWQNKPQIQVLVKDFGYPQGQWVDYRGSQIHSDLYGRAQSLYVFDQANHLHQFKQEMGPGSEAILYDQEIRLDPDLQDLIIMEPPGDRQQLKDLYLQQEWRRVYLGSYLAESKYLAGLPSRQDFKAFYQFLTGQPTFNLNQIPALSHHLQINASKIKLMIVVFFEAEFVKIKDGVVTKVTSPTNRKVDLFAMPAMAKYRLAMEAEAFFNYQTIDEIVTWMNEENSHEV</sequence>
<dbReference type="GO" id="GO:0003676">
    <property type="term" value="F:nucleic acid binding"/>
    <property type="evidence" value="ECO:0007669"/>
    <property type="project" value="InterPro"/>
</dbReference>
<keyword evidence="5 10" id="KW-0269">Exonuclease</keyword>
<evidence type="ECO:0000256" key="5">
    <source>
        <dbReference type="ARBA" id="ARBA00022839"/>
    </source>
</evidence>
<gene>
    <name evidence="10" type="ORF">HMPREF9708_01296</name>
</gene>
<dbReference type="AlphaFoldDB" id="H3NKA7"/>
<dbReference type="InterPro" id="IPR004610">
    <property type="entry name" value="RecJ"/>
</dbReference>
<evidence type="ECO:0000313" key="11">
    <source>
        <dbReference type="Proteomes" id="UP000006190"/>
    </source>
</evidence>
<dbReference type="NCBIfam" id="TIGR00644">
    <property type="entry name" value="recJ"/>
    <property type="match status" value="1"/>
</dbReference>
<keyword evidence="4" id="KW-0378">Hydrolase</keyword>
<dbReference type="PATRIC" id="fig|883113.3.peg.1293"/>